<name>A0A1I8NLJ7_STOCA</name>
<dbReference type="EnsemblMetazoa" id="SCAU000061-RA">
    <property type="protein sequence ID" value="SCAU000061-PA"/>
    <property type="gene ID" value="SCAU000061"/>
</dbReference>
<accession>A0A1I8NLJ7</accession>
<keyword evidence="4" id="KW-1185">Reference proteome</keyword>
<dbReference type="KEGG" id="scac:106092511"/>
<feature type="region of interest" description="Disordered" evidence="1">
    <location>
        <begin position="75"/>
        <end position="99"/>
    </location>
</feature>
<dbReference type="GO" id="GO:0008270">
    <property type="term" value="F:zinc ion binding"/>
    <property type="evidence" value="ECO:0007669"/>
    <property type="project" value="InterPro"/>
</dbReference>
<evidence type="ECO:0000313" key="3">
    <source>
        <dbReference type="EnsemblMetazoa" id="SCAU000061-PA"/>
    </source>
</evidence>
<protein>
    <recommendedName>
        <fullName evidence="2">ZAD domain-containing protein</fullName>
    </recommendedName>
</protein>
<dbReference type="GO" id="GO:0005634">
    <property type="term" value="C:nucleus"/>
    <property type="evidence" value="ECO:0007669"/>
    <property type="project" value="InterPro"/>
</dbReference>
<evidence type="ECO:0000256" key="1">
    <source>
        <dbReference type="SAM" id="MobiDB-lite"/>
    </source>
</evidence>
<feature type="compositionally biased region" description="Polar residues" evidence="1">
    <location>
        <begin position="75"/>
        <end position="92"/>
    </location>
</feature>
<organism evidence="3 4">
    <name type="scientific">Stomoxys calcitrans</name>
    <name type="common">Stable fly</name>
    <name type="synonym">Conops calcitrans</name>
    <dbReference type="NCBI Taxonomy" id="35570"/>
    <lineage>
        <taxon>Eukaryota</taxon>
        <taxon>Metazoa</taxon>
        <taxon>Ecdysozoa</taxon>
        <taxon>Arthropoda</taxon>
        <taxon>Hexapoda</taxon>
        <taxon>Insecta</taxon>
        <taxon>Pterygota</taxon>
        <taxon>Neoptera</taxon>
        <taxon>Endopterygota</taxon>
        <taxon>Diptera</taxon>
        <taxon>Brachycera</taxon>
        <taxon>Muscomorpha</taxon>
        <taxon>Muscoidea</taxon>
        <taxon>Muscidae</taxon>
        <taxon>Stomoxys</taxon>
    </lineage>
</organism>
<sequence>MSENSSEYLKRTCLICGCHTNQTINIYEPRSGPNIVQLIQAKFKFQPLNEDKYLCFSCNNWLINWHSLQALNSNDAESPSGTFRSHLNSGNVMQDEKSSGSKKHVAVYRPIARVSPQNVASPQQHEETSGGPALQTFATASADAVAAGETQMEVDLNKLSQKINFNKRHFRAQLGGFRRGRLQHKTMQLCACGKLIVIRRRSTKHFKPREAAAKCSKCRELTRIKSSYMRSIVQVERELALREAPLLCTTRSLASATDSSTITENQYSTPTQTNEDVNDQQQHLYLPKPLVDGKVVAMLRRLGTHLSRESPSGSGNNITATERLPQIMSPTKSTSFMWQRSLEDDEILLNFDASISEVLPSLVDQITHVNSIAARKRLTFQVSETAEVVDLCEEDDVQEEAKEVEDNIAHAEDYCTTECKDCAHRSQYKDLASTFNLPKGLSITLA</sequence>
<evidence type="ECO:0000259" key="2">
    <source>
        <dbReference type="Pfam" id="PF07776"/>
    </source>
</evidence>
<gene>
    <name evidence="3" type="primary">106092511</name>
</gene>
<dbReference type="InterPro" id="IPR012934">
    <property type="entry name" value="Znf_AD"/>
</dbReference>
<proteinExistence type="predicted"/>
<dbReference type="OrthoDB" id="7959766at2759"/>
<feature type="domain" description="ZAD" evidence="2">
    <location>
        <begin position="12"/>
        <end position="70"/>
    </location>
</feature>
<reference evidence="3" key="1">
    <citation type="submission" date="2020-05" db="UniProtKB">
        <authorList>
            <consortium name="EnsemblMetazoa"/>
        </authorList>
    </citation>
    <scope>IDENTIFICATION</scope>
    <source>
        <strain evidence="3">USDA</strain>
    </source>
</reference>
<dbReference type="Proteomes" id="UP000095300">
    <property type="component" value="Unassembled WGS sequence"/>
</dbReference>
<dbReference type="STRING" id="35570.A0A1I8NLJ7"/>
<dbReference type="VEuPathDB" id="VectorBase:SCAU000061"/>
<evidence type="ECO:0000313" key="4">
    <source>
        <dbReference type="Proteomes" id="UP000095300"/>
    </source>
</evidence>
<dbReference type="Pfam" id="PF07776">
    <property type="entry name" value="zf-AD"/>
    <property type="match status" value="1"/>
</dbReference>
<dbReference type="AlphaFoldDB" id="A0A1I8NLJ7"/>